<comment type="caution">
    <text evidence="1">The sequence shown here is derived from an EMBL/GenBank/DDBJ whole genome shotgun (WGS) entry which is preliminary data.</text>
</comment>
<keyword evidence="2" id="KW-1185">Reference proteome</keyword>
<dbReference type="SUPFAM" id="SSF53335">
    <property type="entry name" value="S-adenosyl-L-methionine-dependent methyltransferases"/>
    <property type="match status" value="1"/>
</dbReference>
<dbReference type="RefSeq" id="WP_213349771.1">
    <property type="nucleotide sequence ID" value="NZ_JAEDAM010000073.1"/>
</dbReference>
<evidence type="ECO:0000313" key="1">
    <source>
        <dbReference type="EMBL" id="MBS8122330.1"/>
    </source>
</evidence>
<dbReference type="EMBL" id="JAEDAM010000073">
    <property type="protein sequence ID" value="MBS8122330.1"/>
    <property type="molecule type" value="Genomic_DNA"/>
</dbReference>
<evidence type="ECO:0000313" key="2">
    <source>
        <dbReference type="Proteomes" id="UP000680365"/>
    </source>
</evidence>
<reference evidence="1 2" key="1">
    <citation type="journal article" date="2021" name="Nat. Commun.">
        <title>Reductive evolution and unique predatory mode in the CPR bacterium Vampirococcus lugosii.</title>
        <authorList>
            <person name="Moreira D."/>
            <person name="Zivanovic Y."/>
            <person name="Lopez-Archilla A.I."/>
            <person name="Iniesto M."/>
            <person name="Lopez-Garcia P."/>
        </authorList>
    </citation>
    <scope>NUCLEOTIDE SEQUENCE [LARGE SCALE GENOMIC DNA]</scope>
    <source>
        <strain evidence="1">Chiprana</strain>
    </source>
</reference>
<sequence>MKDNILFAKNFFKNPSRNASLVPSSNTLSKKLINGIDFDNINYIMELGPGTGVITQEIIKNMKTDSKLILVELENSYVDMLFNRYSSYSNIFVEKNTAENMFDILSKYEFPKLDIIISSLPILPEKNRTKLVNNILKADSQWGSVYRTITYMPFIFKKVYKNMGLELKERVISNFPPVWIRGKN</sequence>
<proteinExistence type="predicted"/>
<gene>
    <name evidence="1" type="ORF">VAMP_300n33</name>
</gene>
<name>A0ABS5QM99_9BACT</name>
<protein>
    <submittedName>
        <fullName evidence="1">Ribosomal RNA adenine dimethylase</fullName>
    </submittedName>
</protein>
<dbReference type="Proteomes" id="UP000680365">
    <property type="component" value="Unassembled WGS sequence"/>
</dbReference>
<dbReference type="Gene3D" id="3.40.50.150">
    <property type="entry name" value="Vaccinia Virus protein VP39"/>
    <property type="match status" value="1"/>
</dbReference>
<accession>A0ABS5QM99</accession>
<dbReference type="InterPro" id="IPR029063">
    <property type="entry name" value="SAM-dependent_MTases_sf"/>
</dbReference>
<organism evidence="1 2">
    <name type="scientific">Candidatus Vampirococcus lugosii</name>
    <dbReference type="NCBI Taxonomy" id="2789015"/>
    <lineage>
        <taxon>Bacteria</taxon>
        <taxon>Candidatus Absconditibacteriota</taxon>
        <taxon>Vampirococcus</taxon>
    </lineage>
</organism>